<comment type="caution">
    <text evidence="1">The sequence shown here is derived from an EMBL/GenBank/DDBJ whole genome shotgun (WGS) entry which is preliminary data.</text>
</comment>
<dbReference type="AlphaFoldDB" id="A0A3P1WIK9"/>
<proteinExistence type="predicted"/>
<protein>
    <submittedName>
        <fullName evidence="1">Uncharacterized protein</fullName>
    </submittedName>
</protein>
<accession>A0A3P1WIK9</accession>
<gene>
    <name evidence="1" type="ORF">EII35_15565</name>
</gene>
<evidence type="ECO:0000313" key="1">
    <source>
        <dbReference type="EMBL" id="RRD46449.1"/>
    </source>
</evidence>
<dbReference type="Proteomes" id="UP000280935">
    <property type="component" value="Unassembled WGS sequence"/>
</dbReference>
<name>A0A3P1WIK9_9ACTN</name>
<dbReference type="RefSeq" id="WP_148098975.1">
    <property type="nucleotide sequence ID" value="NZ_RQYT01000128.1"/>
</dbReference>
<feature type="non-terminal residue" evidence="1">
    <location>
        <position position="129"/>
    </location>
</feature>
<dbReference type="OrthoDB" id="3738385at2"/>
<dbReference type="EMBL" id="RQYT01000128">
    <property type="protein sequence ID" value="RRD46449.1"/>
    <property type="molecule type" value="Genomic_DNA"/>
</dbReference>
<sequence length="129" mass="14955">MDDVLRHISFETARTWIERLAGVPAPVRMEDIPGLAAEFGWEPTNFESRYRYEAEGEPQMILVRGNDETGELYSVFFNLVRNWGEDLLKNVAVVDFWPKYVEAFCGVWGEPWSVMTDPSTLIWKLHEQG</sequence>
<evidence type="ECO:0000313" key="2">
    <source>
        <dbReference type="Proteomes" id="UP000280935"/>
    </source>
</evidence>
<organism evidence="1 2">
    <name type="scientific">Arachnia propionica</name>
    <dbReference type="NCBI Taxonomy" id="1750"/>
    <lineage>
        <taxon>Bacteria</taxon>
        <taxon>Bacillati</taxon>
        <taxon>Actinomycetota</taxon>
        <taxon>Actinomycetes</taxon>
        <taxon>Propionibacteriales</taxon>
        <taxon>Propionibacteriaceae</taxon>
        <taxon>Arachnia</taxon>
    </lineage>
</organism>
<reference evidence="1 2" key="1">
    <citation type="submission" date="2018-11" db="EMBL/GenBank/DDBJ databases">
        <title>Genomes From Bacteria Associated with the Canine Oral Cavity: a Test Case for Automated Genome-Based Taxonomic Assignment.</title>
        <authorList>
            <person name="Coil D.A."/>
            <person name="Jospin G."/>
            <person name="Darling A.E."/>
            <person name="Wallis C."/>
            <person name="Davis I.J."/>
            <person name="Harris S."/>
            <person name="Eisen J.A."/>
            <person name="Holcombe L.J."/>
            <person name="O'Flynn C."/>
        </authorList>
    </citation>
    <scope>NUCLEOTIDE SEQUENCE [LARGE SCALE GENOMIC DNA]</scope>
    <source>
        <strain evidence="1 2">OH2822_COT-296</strain>
    </source>
</reference>